<gene>
    <name evidence="1" type="ORF">PM2_257</name>
</gene>
<dbReference type="KEGG" id="vg:26638150"/>
<organism evidence="1 2">
    <name type="scientific">Pectobacterium bacteriophage PM2</name>
    <dbReference type="NCBI Taxonomy" id="1429794"/>
    <lineage>
        <taxon>Viruses</taxon>
        <taxon>Duplodnaviria</taxon>
        <taxon>Heunggongvirae</taxon>
        <taxon>Uroviricota</taxon>
        <taxon>Caudoviricetes</taxon>
        <taxon>Pantevenvirales</taxon>
        <taxon>Straboviridae</taxon>
        <taxon>Tevenvirinae</taxon>
        <taxon>Mosugukvirus</taxon>
        <taxon>Mosugukvirus pm2</taxon>
    </lineage>
</organism>
<evidence type="ECO:0000313" key="1">
    <source>
        <dbReference type="EMBL" id="AHY25219.1"/>
    </source>
</evidence>
<reference evidence="1 2" key="1">
    <citation type="journal article" date="2015" name="Plant Pathol. J.">
        <title>Isolation and Genomic Characterization of the T4-Like Bacteriophage PM2 Infecting Pectobacterium carotovorum subsp. carotovorum.</title>
        <authorList>
            <person name="Lim J.A."/>
            <person name="Lee D.H."/>
            <person name="Heu S."/>
        </authorList>
    </citation>
    <scope>NUCLEOTIDE SEQUENCE [LARGE SCALE GENOMIC DNA]</scope>
</reference>
<protein>
    <submittedName>
        <fullName evidence="1">Uncharacterized protein</fullName>
    </submittedName>
</protein>
<evidence type="ECO:0000313" key="2">
    <source>
        <dbReference type="Proteomes" id="UP000030739"/>
    </source>
</evidence>
<keyword evidence="2" id="KW-1185">Reference proteome</keyword>
<proteinExistence type="predicted"/>
<accession>A0A0A0PZQ0</accession>
<dbReference type="Proteomes" id="UP000030739">
    <property type="component" value="Segment"/>
</dbReference>
<dbReference type="RefSeq" id="YP_009211678.1">
    <property type="nucleotide sequence ID" value="NC_028940.1"/>
</dbReference>
<sequence>MFIPILIEADQKQPVWKIANFVKGIYALKIDPEIIYDSYKSDYIINKTAPFNFKLSFNASSKKWLTAMKAGNIYFDGNMATVIGRFRKTGSEIFFDPSQEEKYNASSY</sequence>
<name>A0A0A0PZQ0_9CAUD</name>
<dbReference type="EMBL" id="KF835987">
    <property type="protein sequence ID" value="AHY25219.1"/>
    <property type="molecule type" value="Genomic_DNA"/>
</dbReference>
<dbReference type="OrthoDB" id="14010at10239"/>
<dbReference type="GeneID" id="26638150"/>